<reference evidence="2" key="1">
    <citation type="journal article" date="2023" name="Mol. Phylogenet. Evol.">
        <title>Genome-scale phylogeny and comparative genomics of the fungal order Sordariales.</title>
        <authorList>
            <person name="Hensen N."/>
            <person name="Bonometti L."/>
            <person name="Westerberg I."/>
            <person name="Brannstrom I.O."/>
            <person name="Guillou S."/>
            <person name="Cros-Aarteil S."/>
            <person name="Calhoun S."/>
            <person name="Haridas S."/>
            <person name="Kuo A."/>
            <person name="Mondo S."/>
            <person name="Pangilinan J."/>
            <person name="Riley R."/>
            <person name="LaButti K."/>
            <person name="Andreopoulos B."/>
            <person name="Lipzen A."/>
            <person name="Chen C."/>
            <person name="Yan M."/>
            <person name="Daum C."/>
            <person name="Ng V."/>
            <person name="Clum A."/>
            <person name="Steindorff A."/>
            <person name="Ohm R.A."/>
            <person name="Martin F."/>
            <person name="Silar P."/>
            <person name="Natvig D.O."/>
            <person name="Lalanne C."/>
            <person name="Gautier V."/>
            <person name="Ament-Velasquez S.L."/>
            <person name="Kruys A."/>
            <person name="Hutchinson M.I."/>
            <person name="Powell A.J."/>
            <person name="Barry K."/>
            <person name="Miller A.N."/>
            <person name="Grigoriev I.V."/>
            <person name="Debuchy R."/>
            <person name="Gladieux P."/>
            <person name="Hiltunen Thoren M."/>
            <person name="Johannesson H."/>
        </authorList>
    </citation>
    <scope>NUCLEOTIDE SEQUENCE</scope>
    <source>
        <strain evidence="2">CBS 958.72</strain>
    </source>
</reference>
<protein>
    <submittedName>
        <fullName evidence="2">CHAT domain-containing protein</fullName>
    </submittedName>
</protein>
<organism evidence="2 3">
    <name type="scientific">Lasiosphaeria ovina</name>
    <dbReference type="NCBI Taxonomy" id="92902"/>
    <lineage>
        <taxon>Eukaryota</taxon>
        <taxon>Fungi</taxon>
        <taxon>Dikarya</taxon>
        <taxon>Ascomycota</taxon>
        <taxon>Pezizomycotina</taxon>
        <taxon>Sordariomycetes</taxon>
        <taxon>Sordariomycetidae</taxon>
        <taxon>Sordariales</taxon>
        <taxon>Lasiosphaeriaceae</taxon>
        <taxon>Lasiosphaeria</taxon>
    </lineage>
</organism>
<reference evidence="2" key="2">
    <citation type="submission" date="2023-06" db="EMBL/GenBank/DDBJ databases">
        <authorList>
            <consortium name="Lawrence Berkeley National Laboratory"/>
            <person name="Haridas S."/>
            <person name="Hensen N."/>
            <person name="Bonometti L."/>
            <person name="Westerberg I."/>
            <person name="Brannstrom I.O."/>
            <person name="Guillou S."/>
            <person name="Cros-Aarteil S."/>
            <person name="Calhoun S."/>
            <person name="Kuo A."/>
            <person name="Mondo S."/>
            <person name="Pangilinan J."/>
            <person name="Riley R."/>
            <person name="Labutti K."/>
            <person name="Andreopoulos B."/>
            <person name="Lipzen A."/>
            <person name="Chen C."/>
            <person name="Yanf M."/>
            <person name="Daum C."/>
            <person name="Ng V."/>
            <person name="Clum A."/>
            <person name="Steindorff A."/>
            <person name="Ohm R."/>
            <person name="Martin F."/>
            <person name="Silar P."/>
            <person name="Natvig D."/>
            <person name="Lalanne C."/>
            <person name="Gautier V."/>
            <person name="Ament-Velasquez S.L."/>
            <person name="Kruys A."/>
            <person name="Hutchinson M.I."/>
            <person name="Powell A.J."/>
            <person name="Barry K."/>
            <person name="Miller A.N."/>
            <person name="Grigoriev I.V."/>
            <person name="Debuchy R."/>
            <person name="Gladieux P."/>
            <person name="Thoren M.H."/>
            <person name="Johannesson H."/>
        </authorList>
    </citation>
    <scope>NUCLEOTIDE SEQUENCE</scope>
    <source>
        <strain evidence="2">CBS 958.72</strain>
    </source>
</reference>
<dbReference type="InterPro" id="IPR024983">
    <property type="entry name" value="CHAT_dom"/>
</dbReference>
<dbReference type="EMBL" id="JAULSN010000013">
    <property type="protein sequence ID" value="KAK3360987.1"/>
    <property type="molecule type" value="Genomic_DNA"/>
</dbReference>
<proteinExistence type="predicted"/>
<accession>A0AAE0JT37</accession>
<feature type="domain" description="CHAT" evidence="1">
    <location>
        <begin position="80"/>
        <end position="336"/>
    </location>
</feature>
<comment type="caution">
    <text evidence="2">The sequence shown here is derived from an EMBL/GenBank/DDBJ whole genome shotgun (WGS) entry which is preliminary data.</text>
</comment>
<evidence type="ECO:0000259" key="1">
    <source>
        <dbReference type="Pfam" id="PF12770"/>
    </source>
</evidence>
<evidence type="ECO:0000313" key="2">
    <source>
        <dbReference type="EMBL" id="KAK3360987.1"/>
    </source>
</evidence>
<dbReference type="Pfam" id="PF12770">
    <property type="entry name" value="CHAT"/>
    <property type="match status" value="1"/>
</dbReference>
<dbReference type="AlphaFoldDB" id="A0AAE0JT37"/>
<keyword evidence="3" id="KW-1185">Reference proteome</keyword>
<evidence type="ECO:0000313" key="3">
    <source>
        <dbReference type="Proteomes" id="UP001287356"/>
    </source>
</evidence>
<name>A0AAE0JT37_9PEZI</name>
<dbReference type="Proteomes" id="UP001287356">
    <property type="component" value="Unassembled WGS sequence"/>
</dbReference>
<sequence>MAAANKDSIIVVNVDSHGCHTFIVQHNRITALELPGLTVEDIKERAKELQSYREKSSFQVKPVLEWLWNVIARPCLDAIGLLSQLPLHAAGLHTPGSIETVLDRVMSSYTPSIKALIHSRRQPVSKSAGLDYALLVAMRETPDLPVAKKFLPFTADEVAMLGKLCPSLQLQPVMPERRKDEVLEHLQACKIFHFAGHGESNPTDPSQSCLLLEDWKTNRLTVGNLLEKRLQENTPFLAYLSACSTGANKAEGLADEGIHLVSAFQLAGFRHVVGTLWEVSDKPSADVATVFYETLRDEGTTDVAVFRGLHQAVRALRDGTIKDEMARDATLVSSSKPRVQGGMANSHWVPYIHFGV</sequence>
<gene>
    <name evidence="2" type="ORF">B0T24DRAFT_685114</name>
</gene>